<name>A0AAV3ZCP9_9GAST</name>
<evidence type="ECO:0000313" key="2">
    <source>
        <dbReference type="Proteomes" id="UP000735302"/>
    </source>
</evidence>
<sequence length="114" mass="13128">MTECVGTSRDRCQNILKFYQQLFNILNLILKIGSMTTVPLSDAKGGVVTNEPISPPSSSEMADLYYRLCERNSFTKLKIGIMIRIQVLINNRINTRGRVNCTKRTERKFRRITK</sequence>
<organism evidence="1 2">
    <name type="scientific">Plakobranchus ocellatus</name>
    <dbReference type="NCBI Taxonomy" id="259542"/>
    <lineage>
        <taxon>Eukaryota</taxon>
        <taxon>Metazoa</taxon>
        <taxon>Spiralia</taxon>
        <taxon>Lophotrochozoa</taxon>
        <taxon>Mollusca</taxon>
        <taxon>Gastropoda</taxon>
        <taxon>Heterobranchia</taxon>
        <taxon>Euthyneura</taxon>
        <taxon>Panpulmonata</taxon>
        <taxon>Sacoglossa</taxon>
        <taxon>Placobranchoidea</taxon>
        <taxon>Plakobranchidae</taxon>
        <taxon>Plakobranchus</taxon>
    </lineage>
</organism>
<proteinExistence type="predicted"/>
<dbReference type="Proteomes" id="UP000735302">
    <property type="component" value="Unassembled WGS sequence"/>
</dbReference>
<accession>A0AAV3ZCP9</accession>
<evidence type="ECO:0000313" key="1">
    <source>
        <dbReference type="EMBL" id="GFN97010.1"/>
    </source>
</evidence>
<gene>
    <name evidence="1" type="ORF">PoB_002351600</name>
</gene>
<keyword evidence="2" id="KW-1185">Reference proteome</keyword>
<dbReference type="AlphaFoldDB" id="A0AAV3ZCP9"/>
<protein>
    <submittedName>
        <fullName evidence="1">Uncharacterized protein</fullName>
    </submittedName>
</protein>
<comment type="caution">
    <text evidence="1">The sequence shown here is derived from an EMBL/GenBank/DDBJ whole genome shotgun (WGS) entry which is preliminary data.</text>
</comment>
<dbReference type="EMBL" id="BLXT01002714">
    <property type="protein sequence ID" value="GFN97010.1"/>
    <property type="molecule type" value="Genomic_DNA"/>
</dbReference>
<reference evidence="1 2" key="1">
    <citation type="journal article" date="2021" name="Elife">
        <title>Chloroplast acquisition without the gene transfer in kleptoplastic sea slugs, Plakobranchus ocellatus.</title>
        <authorList>
            <person name="Maeda T."/>
            <person name="Takahashi S."/>
            <person name="Yoshida T."/>
            <person name="Shimamura S."/>
            <person name="Takaki Y."/>
            <person name="Nagai Y."/>
            <person name="Toyoda A."/>
            <person name="Suzuki Y."/>
            <person name="Arimoto A."/>
            <person name="Ishii H."/>
            <person name="Satoh N."/>
            <person name="Nishiyama T."/>
            <person name="Hasebe M."/>
            <person name="Maruyama T."/>
            <person name="Minagawa J."/>
            <person name="Obokata J."/>
            <person name="Shigenobu S."/>
        </authorList>
    </citation>
    <scope>NUCLEOTIDE SEQUENCE [LARGE SCALE GENOMIC DNA]</scope>
</reference>